<dbReference type="Pfam" id="PF10745">
    <property type="entry name" value="DUF2530"/>
    <property type="match status" value="1"/>
</dbReference>
<evidence type="ECO:0000313" key="3">
    <source>
        <dbReference type="EMBL" id="PFG17482.1"/>
    </source>
</evidence>
<accession>A0A2A9CV14</accession>
<dbReference type="OrthoDB" id="5149277at2"/>
<evidence type="ECO:0000313" key="4">
    <source>
        <dbReference type="Proteomes" id="UP000226079"/>
    </source>
</evidence>
<proteinExistence type="predicted"/>
<keyword evidence="2" id="KW-0472">Membrane</keyword>
<dbReference type="Proteomes" id="UP000226079">
    <property type="component" value="Unassembled WGS sequence"/>
</dbReference>
<evidence type="ECO:0000256" key="1">
    <source>
        <dbReference type="SAM" id="MobiDB-lite"/>
    </source>
</evidence>
<feature type="region of interest" description="Disordered" evidence="1">
    <location>
        <begin position="83"/>
        <end position="113"/>
    </location>
</feature>
<dbReference type="AlphaFoldDB" id="A0A2A9CV14"/>
<reference evidence="3 4" key="1">
    <citation type="submission" date="2017-10" db="EMBL/GenBank/DDBJ databases">
        <title>Sequencing the genomes of 1000 actinobacteria strains.</title>
        <authorList>
            <person name="Klenk H.-P."/>
        </authorList>
    </citation>
    <scope>NUCLEOTIDE SEQUENCE [LARGE SCALE GENOMIC DNA]</scope>
    <source>
        <strain evidence="3 4">DSM 15597</strain>
    </source>
</reference>
<keyword evidence="4" id="KW-1185">Reference proteome</keyword>
<keyword evidence="2" id="KW-0812">Transmembrane</keyword>
<organism evidence="3 4">
    <name type="scientific">Propionicimonas paludicola</name>
    <dbReference type="NCBI Taxonomy" id="185243"/>
    <lineage>
        <taxon>Bacteria</taxon>
        <taxon>Bacillati</taxon>
        <taxon>Actinomycetota</taxon>
        <taxon>Actinomycetes</taxon>
        <taxon>Propionibacteriales</taxon>
        <taxon>Nocardioidaceae</taxon>
        <taxon>Propionicimonas</taxon>
    </lineage>
</organism>
<feature type="transmembrane region" description="Helical" evidence="2">
    <location>
        <begin position="28"/>
        <end position="49"/>
    </location>
</feature>
<sequence length="113" mass="12128">MVSVIENAHQHKPLLVQAPVRALDPDGVAVVSVGTAAFAISTGILWTAIPQLIAADQLWHLWVAATGTVMGVFGLSFGIFRSRRRKRSGDEPEAETGSVEDLGVDPDRVPDRN</sequence>
<gene>
    <name evidence="3" type="ORF">ATK74_2053</name>
</gene>
<dbReference type="EMBL" id="PDJC01000001">
    <property type="protein sequence ID" value="PFG17482.1"/>
    <property type="molecule type" value="Genomic_DNA"/>
</dbReference>
<name>A0A2A9CV14_9ACTN</name>
<evidence type="ECO:0000256" key="2">
    <source>
        <dbReference type="SAM" id="Phobius"/>
    </source>
</evidence>
<feature type="transmembrane region" description="Helical" evidence="2">
    <location>
        <begin position="61"/>
        <end position="80"/>
    </location>
</feature>
<keyword evidence="2" id="KW-1133">Transmembrane helix</keyword>
<comment type="caution">
    <text evidence="3">The sequence shown here is derived from an EMBL/GenBank/DDBJ whole genome shotgun (WGS) entry which is preliminary data.</text>
</comment>
<protein>
    <submittedName>
        <fullName evidence="3">Uncharacterized protein DUF2530</fullName>
    </submittedName>
</protein>
<dbReference type="InterPro" id="IPR019681">
    <property type="entry name" value="DUF2530"/>
</dbReference>